<keyword evidence="2" id="KW-0614">Plasmid</keyword>
<dbReference type="EMBL" id="CP042264">
    <property type="protein sequence ID" value="QDY71161.1"/>
    <property type="molecule type" value="Genomic_DNA"/>
</dbReference>
<evidence type="ECO:0000256" key="1">
    <source>
        <dbReference type="SAM" id="MobiDB-lite"/>
    </source>
</evidence>
<dbReference type="KEGG" id="lit:FPZ52_15775"/>
<reference evidence="2 3" key="1">
    <citation type="submission" date="2019-07" db="EMBL/GenBank/DDBJ databases">
        <title>Litoreibacter alkalisoli sp. nov., isolated from saline-alkaline soil.</title>
        <authorList>
            <person name="Wang S."/>
            <person name="Xu L."/>
            <person name="Xing Y.-T."/>
            <person name="Sun J.-Q."/>
        </authorList>
    </citation>
    <scope>NUCLEOTIDE SEQUENCE [LARGE SCALE GENOMIC DNA]</scope>
    <source>
        <strain evidence="2 3">LN3S51</strain>
        <plasmid evidence="2 3">unnamed3</plasmid>
    </source>
</reference>
<evidence type="ECO:0000313" key="3">
    <source>
        <dbReference type="Proteomes" id="UP000318483"/>
    </source>
</evidence>
<name>A0A5B8J1X2_9RHOB</name>
<keyword evidence="3" id="KW-1185">Reference proteome</keyword>
<gene>
    <name evidence="2" type="ORF">FPZ52_15775</name>
</gene>
<organism evidence="2 3">
    <name type="scientific">Qingshengfaniella alkalisoli</name>
    <dbReference type="NCBI Taxonomy" id="2599296"/>
    <lineage>
        <taxon>Bacteria</taxon>
        <taxon>Pseudomonadati</taxon>
        <taxon>Pseudomonadota</taxon>
        <taxon>Alphaproteobacteria</taxon>
        <taxon>Rhodobacterales</taxon>
        <taxon>Paracoccaceae</taxon>
        <taxon>Qingshengfaniella</taxon>
    </lineage>
</organism>
<geneLocation type="plasmid" evidence="2 3">
    <name>unnamed3</name>
</geneLocation>
<proteinExistence type="predicted"/>
<feature type="region of interest" description="Disordered" evidence="1">
    <location>
        <begin position="87"/>
        <end position="115"/>
    </location>
</feature>
<accession>A0A5B8J1X2</accession>
<dbReference type="AlphaFoldDB" id="A0A5B8J1X2"/>
<protein>
    <submittedName>
        <fullName evidence="2">Uncharacterized protein</fullName>
    </submittedName>
</protein>
<dbReference type="Proteomes" id="UP000318483">
    <property type="component" value="Plasmid unnamed3"/>
</dbReference>
<evidence type="ECO:0000313" key="2">
    <source>
        <dbReference type="EMBL" id="QDY71161.1"/>
    </source>
</evidence>
<sequence length="115" mass="12780">MEIAEQEALLNDHEVMFAAQFGHQHTARHLPQSTHDLGFSETLPLHGFSSCAHSKVKNFSSQRPGFRRKDQDDLKALCSIGAFDDLHRPSPDLLKGPSQSDPAYPPSAETWRSIG</sequence>